<feature type="compositionally biased region" description="Basic and acidic residues" evidence="1">
    <location>
        <begin position="150"/>
        <end position="161"/>
    </location>
</feature>
<keyword evidence="3" id="KW-1185">Reference proteome</keyword>
<feature type="region of interest" description="Disordered" evidence="1">
    <location>
        <begin position="524"/>
        <end position="564"/>
    </location>
</feature>
<dbReference type="AlphaFoldDB" id="A0A9P6M133"/>
<proteinExistence type="predicted"/>
<organism evidence="2 3">
    <name type="scientific">Modicella reniformis</name>
    <dbReference type="NCBI Taxonomy" id="1440133"/>
    <lineage>
        <taxon>Eukaryota</taxon>
        <taxon>Fungi</taxon>
        <taxon>Fungi incertae sedis</taxon>
        <taxon>Mucoromycota</taxon>
        <taxon>Mortierellomycotina</taxon>
        <taxon>Mortierellomycetes</taxon>
        <taxon>Mortierellales</taxon>
        <taxon>Mortierellaceae</taxon>
        <taxon>Modicella</taxon>
    </lineage>
</organism>
<reference evidence="2" key="1">
    <citation type="journal article" date="2020" name="Fungal Divers.">
        <title>Resolving the Mortierellaceae phylogeny through synthesis of multi-gene phylogenetics and phylogenomics.</title>
        <authorList>
            <person name="Vandepol N."/>
            <person name="Liber J."/>
            <person name="Desiro A."/>
            <person name="Na H."/>
            <person name="Kennedy M."/>
            <person name="Barry K."/>
            <person name="Grigoriev I.V."/>
            <person name="Miller A.N."/>
            <person name="O'Donnell K."/>
            <person name="Stajich J.E."/>
            <person name="Bonito G."/>
        </authorList>
    </citation>
    <scope>NUCLEOTIDE SEQUENCE</scope>
    <source>
        <strain evidence="2">MES-2147</strain>
    </source>
</reference>
<name>A0A9P6M133_9FUNG</name>
<dbReference type="OrthoDB" id="2424936at2759"/>
<dbReference type="Proteomes" id="UP000749646">
    <property type="component" value="Unassembled WGS sequence"/>
</dbReference>
<feature type="region of interest" description="Disordered" evidence="1">
    <location>
        <begin position="150"/>
        <end position="176"/>
    </location>
</feature>
<evidence type="ECO:0000313" key="2">
    <source>
        <dbReference type="EMBL" id="KAF9959664.1"/>
    </source>
</evidence>
<sequence>MLPEGFEIRSEVPTTINVAPIPAGIQDTIEKALDKKPSSAYDRDLAHILSKEHLQHLHSTFLGSRGTHQGTKDRHPGWERAADAIKDPSSSPPKAPEGLSTTITEALGEFATEVGNLWNGSIYYKSVDYLLRILLRLYLAPKRELKYKERTKSMARQKQEAVSKQSSTNRRASQRKLKKLCDDLSDVLESGNNERIARRVPALLGLLVRVQNQKPQPSSPQDVYPYNQPFQSAAIEEIPTGPVPRPDEAEEMIPRHNQHDENMEDVWVDEHDGDVLFGDISEEEGNDIWFKLAPYLCMFSEWTAANMTMLCNVEDTTKEPSRSRLKSLQAVLKMLLESPCIDKKIDEEYIRNACHSGNDFTTDQCQVVAKLANLLSPFIPKRRPKSDGNGTQDPISHVALRVPLVMISNAVLRIAGYHEFTRKLAPEISPSSLHALALGAVGIYDVLCSGGPNQFDVSSVHGPPLTQRQQVTTIPGNKRAIMGAFFDMATIDELCHKHGLEFQNRITYVDRYSVYLLGNTIPNGQTIGEGPKHRTGHPVRSQLDQRRKNQRGRPARDKWSDLGAALNVDKEQAKRNAEDTQNQMKRMESLVQPMKKRLGTLQAAQTAARQDYNGNRNTEAYQALRQARTEVRELRRELDVPDVTLKQLRKETYKWNKIARAPISIRNQQTWNPATIAMTTPTWEWRTIEDDVKHVDISELISKRIQGRQTLVFSGTDYGIRTMSETVPMTEDQFKDYLNYFRKQSDTTVQVPARLRHIPKSNRITAKQINDISHSRRMGKRREGRLKKAENDEARKALAEISTNAHSLARAATKEDIETAHRARTNTRDALRSFETSKKRQKDLHTQRLRTNRAWTKVGAAERGRIQNHGVNAPPRKSPRNTSTSTTIGIIVTANARFPLLALSRSLTDRWILFPVPETSRNVNIRKQTIWTSQYLSKE</sequence>
<evidence type="ECO:0000313" key="3">
    <source>
        <dbReference type="Proteomes" id="UP000749646"/>
    </source>
</evidence>
<comment type="caution">
    <text evidence="2">The sequence shown here is derived from an EMBL/GenBank/DDBJ whole genome shotgun (WGS) entry which is preliminary data.</text>
</comment>
<dbReference type="EMBL" id="JAAAHW010006496">
    <property type="protein sequence ID" value="KAF9959664.1"/>
    <property type="molecule type" value="Genomic_DNA"/>
</dbReference>
<feature type="compositionally biased region" description="Polar residues" evidence="1">
    <location>
        <begin position="162"/>
        <end position="171"/>
    </location>
</feature>
<gene>
    <name evidence="2" type="ORF">BGZ65_000194</name>
</gene>
<protein>
    <submittedName>
        <fullName evidence="2">Uncharacterized protein</fullName>
    </submittedName>
</protein>
<evidence type="ECO:0000256" key="1">
    <source>
        <dbReference type="SAM" id="MobiDB-lite"/>
    </source>
</evidence>
<accession>A0A9P6M133</accession>